<keyword evidence="1" id="KW-0812">Transmembrane</keyword>
<keyword evidence="3" id="KW-0808">Transferase</keyword>
<feature type="domain" description="Acyltransferase 3" evidence="2">
    <location>
        <begin position="20"/>
        <end position="352"/>
    </location>
</feature>
<dbReference type="RefSeq" id="WP_198576422.1">
    <property type="nucleotide sequence ID" value="NZ_JADWOX010000007.1"/>
</dbReference>
<sequence length="386" mass="41774">ASVAATSSGALMASDRKQYLGIDLLRFAAAALVTVYHLTFWVTYFPTGMSAKVAITPIPATLISPYMEFGWIGVQIFFVISGFVIAFSAAQASASQFLKSRLLRLAPAVWILAPLSAVALVTTHALSTKATVAILLKSLAFFPFSPWVDSVYWTLGIEISFYAMVFVLLIAGLMRFFEHVMSAVGLISLIYWIASLWLNEPHNRLFELALIEHGCFFALGTFLWLVSARGVTNWRLVMIGLSIAAAMIEIPYEVHERALKTGSPGHILPPIIVWGSLVAFMVASILLPAVNKSLAPWSVALRKLGLMTYPLYLGHNVLGAALLGGLARLGFTGLLPLVGVAALSAGLAYIVAVILEPRLRTWLSRTFDAATDLVTILVARKGAAQH</sequence>
<dbReference type="InterPro" id="IPR050879">
    <property type="entry name" value="Acyltransferase_3"/>
</dbReference>
<evidence type="ECO:0000259" key="2">
    <source>
        <dbReference type="Pfam" id="PF01757"/>
    </source>
</evidence>
<keyword evidence="1" id="KW-0472">Membrane</keyword>
<dbReference type="Proteomes" id="UP000639859">
    <property type="component" value="Unassembled WGS sequence"/>
</dbReference>
<accession>A0ABS0T0Q4</accession>
<feature type="transmembrane region" description="Helical" evidence="1">
    <location>
        <begin position="205"/>
        <end position="226"/>
    </location>
</feature>
<evidence type="ECO:0000313" key="3">
    <source>
        <dbReference type="EMBL" id="MBI1684508.1"/>
    </source>
</evidence>
<feature type="transmembrane region" description="Helical" evidence="1">
    <location>
        <begin position="311"/>
        <end position="331"/>
    </location>
</feature>
<evidence type="ECO:0000313" key="4">
    <source>
        <dbReference type="Proteomes" id="UP000639859"/>
    </source>
</evidence>
<evidence type="ECO:0000256" key="1">
    <source>
        <dbReference type="SAM" id="Phobius"/>
    </source>
</evidence>
<feature type="transmembrane region" description="Helical" evidence="1">
    <location>
        <begin position="271"/>
        <end position="290"/>
    </location>
</feature>
<reference evidence="3 4" key="1">
    <citation type="submission" date="2020-11" db="EMBL/GenBank/DDBJ databases">
        <title>genome sequence of strain KACC 18849.</title>
        <authorList>
            <person name="Gao J."/>
            <person name="Zhang X."/>
        </authorList>
    </citation>
    <scope>NUCLEOTIDE SEQUENCE [LARGE SCALE GENOMIC DNA]</scope>
    <source>
        <strain evidence="3 4">KACC 18849</strain>
    </source>
</reference>
<feature type="transmembrane region" description="Helical" evidence="1">
    <location>
        <begin position="337"/>
        <end position="355"/>
    </location>
</feature>
<dbReference type="PANTHER" id="PTHR23028">
    <property type="entry name" value="ACETYLTRANSFERASE"/>
    <property type="match status" value="1"/>
</dbReference>
<dbReference type="Pfam" id="PF01757">
    <property type="entry name" value="Acyl_transf_3"/>
    <property type="match status" value="1"/>
</dbReference>
<organism evidence="3 4">
    <name type="scientific">Caulobacter hibisci</name>
    <dbReference type="NCBI Taxonomy" id="2035993"/>
    <lineage>
        <taxon>Bacteria</taxon>
        <taxon>Pseudomonadati</taxon>
        <taxon>Pseudomonadota</taxon>
        <taxon>Alphaproteobacteria</taxon>
        <taxon>Caulobacterales</taxon>
        <taxon>Caulobacteraceae</taxon>
        <taxon>Caulobacter</taxon>
    </lineage>
</organism>
<gene>
    <name evidence="3" type="ORF">I4Q42_12615</name>
</gene>
<feature type="transmembrane region" description="Helical" evidence="1">
    <location>
        <begin position="151"/>
        <end position="173"/>
    </location>
</feature>
<dbReference type="PANTHER" id="PTHR23028:SF53">
    <property type="entry name" value="ACYL_TRANSF_3 DOMAIN-CONTAINING PROTEIN"/>
    <property type="match status" value="1"/>
</dbReference>
<feature type="transmembrane region" description="Helical" evidence="1">
    <location>
        <begin position="102"/>
        <end position="126"/>
    </location>
</feature>
<keyword evidence="3" id="KW-0012">Acyltransferase</keyword>
<feature type="non-terminal residue" evidence="3">
    <location>
        <position position="1"/>
    </location>
</feature>
<dbReference type="InterPro" id="IPR002656">
    <property type="entry name" value="Acyl_transf_3_dom"/>
</dbReference>
<feature type="transmembrane region" description="Helical" evidence="1">
    <location>
        <begin position="180"/>
        <end position="199"/>
    </location>
</feature>
<proteinExistence type="predicted"/>
<name>A0ABS0T0Q4_9CAUL</name>
<keyword evidence="4" id="KW-1185">Reference proteome</keyword>
<protein>
    <submittedName>
        <fullName evidence="3">Acyltransferase</fullName>
    </submittedName>
</protein>
<dbReference type="GO" id="GO:0016746">
    <property type="term" value="F:acyltransferase activity"/>
    <property type="evidence" value="ECO:0007669"/>
    <property type="project" value="UniProtKB-KW"/>
</dbReference>
<comment type="caution">
    <text evidence="3">The sequence shown here is derived from an EMBL/GenBank/DDBJ whole genome shotgun (WGS) entry which is preliminary data.</text>
</comment>
<feature type="transmembrane region" description="Helical" evidence="1">
    <location>
        <begin position="69"/>
        <end position="90"/>
    </location>
</feature>
<keyword evidence="1" id="KW-1133">Transmembrane helix</keyword>
<feature type="transmembrane region" description="Helical" evidence="1">
    <location>
        <begin position="233"/>
        <end position="251"/>
    </location>
</feature>
<dbReference type="EMBL" id="JADWOX010000007">
    <property type="protein sequence ID" value="MBI1684508.1"/>
    <property type="molecule type" value="Genomic_DNA"/>
</dbReference>
<feature type="transmembrane region" description="Helical" evidence="1">
    <location>
        <begin position="24"/>
        <end position="44"/>
    </location>
</feature>